<evidence type="ECO:0000256" key="3">
    <source>
        <dbReference type="ARBA" id="ARBA00023268"/>
    </source>
</evidence>
<dbReference type="Proteomes" id="UP000462055">
    <property type="component" value="Unassembled WGS sequence"/>
</dbReference>
<evidence type="ECO:0000313" key="6">
    <source>
        <dbReference type="Proteomes" id="UP000462055"/>
    </source>
</evidence>
<evidence type="ECO:0000256" key="2">
    <source>
        <dbReference type="ARBA" id="ARBA00023239"/>
    </source>
</evidence>
<dbReference type="InterPro" id="IPR018376">
    <property type="entry name" value="Enoyl-CoA_hyd/isom_CS"/>
</dbReference>
<protein>
    <recommendedName>
        <fullName evidence="7">Enoyl-CoA hydratase/isomerase family protein</fullName>
    </recommendedName>
</protein>
<evidence type="ECO:0000256" key="4">
    <source>
        <dbReference type="RuleBase" id="RU003707"/>
    </source>
</evidence>
<dbReference type="EMBL" id="WBMS02000061">
    <property type="protein sequence ID" value="MWA07035.1"/>
    <property type="molecule type" value="Genomic_DNA"/>
</dbReference>
<dbReference type="SUPFAM" id="SSF52096">
    <property type="entry name" value="ClpP/crotonase"/>
    <property type="match status" value="1"/>
</dbReference>
<dbReference type="InterPro" id="IPR001753">
    <property type="entry name" value="Enoyl-CoA_hydra/iso"/>
</dbReference>
<evidence type="ECO:0000256" key="1">
    <source>
        <dbReference type="ARBA" id="ARBA00023235"/>
    </source>
</evidence>
<dbReference type="PANTHER" id="PTHR23309">
    <property type="entry name" value="3-HYDROXYACYL-COA DEHYROGENASE"/>
    <property type="match status" value="1"/>
</dbReference>
<organism evidence="5 6">
    <name type="scientific">Actinomadura physcomitrii</name>
    <dbReference type="NCBI Taxonomy" id="2650748"/>
    <lineage>
        <taxon>Bacteria</taxon>
        <taxon>Bacillati</taxon>
        <taxon>Actinomycetota</taxon>
        <taxon>Actinomycetes</taxon>
        <taxon>Streptosporangiales</taxon>
        <taxon>Thermomonosporaceae</taxon>
        <taxon>Actinomadura</taxon>
    </lineage>
</organism>
<dbReference type="Gene3D" id="3.90.226.10">
    <property type="entry name" value="2-enoyl-CoA Hydratase, Chain A, domain 1"/>
    <property type="match status" value="1"/>
</dbReference>
<comment type="similarity">
    <text evidence="4">Belongs to the enoyl-CoA hydratase/isomerase family.</text>
</comment>
<name>A0A6I4MQL7_9ACTN</name>
<dbReference type="Pfam" id="PF00378">
    <property type="entry name" value="ECH_1"/>
    <property type="match status" value="1"/>
</dbReference>
<dbReference type="CDD" id="cd06558">
    <property type="entry name" value="crotonase-like"/>
    <property type="match status" value="1"/>
</dbReference>
<dbReference type="InterPro" id="IPR029045">
    <property type="entry name" value="ClpP/crotonase-like_dom_sf"/>
</dbReference>
<comment type="caution">
    <text evidence="5">The sequence shown here is derived from an EMBL/GenBank/DDBJ whole genome shotgun (WGS) entry which is preliminary data.</text>
</comment>
<dbReference type="GO" id="GO:0016853">
    <property type="term" value="F:isomerase activity"/>
    <property type="evidence" value="ECO:0007669"/>
    <property type="project" value="UniProtKB-KW"/>
</dbReference>
<proteinExistence type="inferred from homology"/>
<dbReference type="PROSITE" id="PS00166">
    <property type="entry name" value="ENOYL_COA_HYDRATASE"/>
    <property type="match status" value="1"/>
</dbReference>
<evidence type="ECO:0008006" key="7">
    <source>
        <dbReference type="Google" id="ProtNLM"/>
    </source>
</evidence>
<evidence type="ECO:0000313" key="5">
    <source>
        <dbReference type="EMBL" id="MWA07035.1"/>
    </source>
</evidence>
<sequence>MAAAVRYDLIEDVAVLTLDRPPVNASSAGLRRQLAAGLDRAAASAAVGVVIMGAHDTFIAGSDLTEFDEEVLPEPQLPAVIRTIEALPVPVVAALDGHALGGGLELALACDARVATARVVLGLPEVTLGMVPGAGGTQRLPRAIGRAAALDMIVCDSRCDGVTARERGLVDEIAEPADLLSRACARSQVIGKRALLREPVPADPRDVLSDAVARATAVTRIHPNAGEAIRLVQCAGSGDADTMLEDERATFQRLRLSDEARTLRERFFAERRAARRLRENCPARRP</sequence>
<dbReference type="GO" id="GO:0016829">
    <property type="term" value="F:lyase activity"/>
    <property type="evidence" value="ECO:0007669"/>
    <property type="project" value="UniProtKB-KW"/>
</dbReference>
<accession>A0A6I4MQL7</accession>
<dbReference type="AlphaFoldDB" id="A0A6I4MQL7"/>
<keyword evidence="1" id="KW-0413">Isomerase</keyword>
<keyword evidence="6" id="KW-1185">Reference proteome</keyword>
<keyword evidence="2" id="KW-0456">Lyase</keyword>
<reference evidence="5" key="1">
    <citation type="submission" date="2019-12" db="EMBL/GenBank/DDBJ databases">
        <title>Actinomadura physcomitrii sp. nov., a novel actinomycete isolated from moss [Physcomitrium sphaericum (Ludw) Fuernr].</title>
        <authorList>
            <person name="Zhuang X."/>
        </authorList>
    </citation>
    <scope>NUCLEOTIDE SEQUENCE [LARGE SCALE GENOMIC DNA]</scope>
    <source>
        <strain evidence="5">LD22</strain>
    </source>
</reference>
<keyword evidence="3" id="KW-0511">Multifunctional enzyme</keyword>
<gene>
    <name evidence="5" type="ORF">F8568_043200</name>
</gene>
<dbReference type="RefSeq" id="WP_236010058.1">
    <property type="nucleotide sequence ID" value="NZ_WBMS02000061.1"/>
</dbReference>